<dbReference type="PANTHER" id="PTHR12483:SF8">
    <property type="entry name" value="PROTEIN SLC31A2"/>
    <property type="match status" value="1"/>
</dbReference>
<keyword evidence="4 5" id="KW-0472">Membrane</keyword>
<reference evidence="6 7" key="1">
    <citation type="journal article" date="2011" name="Genome Biol. Evol.">
        <title>Integration of the genetic map and genome assembly of fugu facilitates insights into distinct features of genome evolution in teleosts and mammals.</title>
        <authorList>
            <person name="Kai W."/>
            <person name="Kikuchi K."/>
            <person name="Tohari S."/>
            <person name="Chew A.K."/>
            <person name="Tay A."/>
            <person name="Fujiwara A."/>
            <person name="Hosoya S."/>
            <person name="Suetake H."/>
            <person name="Naruse K."/>
            <person name="Brenner S."/>
            <person name="Suzuki Y."/>
            <person name="Venkatesh B."/>
        </authorList>
    </citation>
    <scope>NUCLEOTIDE SEQUENCE [LARGE SCALE GENOMIC DNA]</scope>
</reference>
<dbReference type="InterPro" id="IPR007274">
    <property type="entry name" value="Cop_transporter"/>
</dbReference>
<feature type="transmembrane region" description="Helical" evidence="5">
    <location>
        <begin position="25"/>
        <end position="48"/>
    </location>
</feature>
<sequence length="160" mass="18573">MLLFLFQMTFYVSNRVTLLFDFWDVHGPVGMLLSVFVVLLLTVFYELFKVWRAWLETKSELPQPHLKYTPPPPVRSDSTTVLESSQSELSLTHEEPRRLAVNVKNSWLLHIIQTFLHLLQVTLGYMLMLCVMSYNTWIFLGVIVGSGLGYFISFPLLNRS</sequence>
<keyword evidence="5" id="KW-0813">Transport</keyword>
<evidence type="ECO:0000313" key="7">
    <source>
        <dbReference type="Proteomes" id="UP000005226"/>
    </source>
</evidence>
<dbReference type="Ensembl" id="ENSTRUT00000000760.3">
    <property type="protein sequence ID" value="ENSTRUP00000000757.2"/>
    <property type="gene ID" value="ENSTRUG00000000331.3"/>
</dbReference>
<keyword evidence="7" id="KW-1185">Reference proteome</keyword>
<dbReference type="Pfam" id="PF04145">
    <property type="entry name" value="Ctr"/>
    <property type="match status" value="1"/>
</dbReference>
<comment type="subcellular location">
    <subcellularLocation>
        <location evidence="1">Late endosome membrane</location>
        <topology evidence="1">Multi-pass membrane protein</topology>
    </subcellularLocation>
    <subcellularLocation>
        <location evidence="5">Membrane</location>
        <topology evidence="5">Multi-pass membrane protein</topology>
    </subcellularLocation>
</comment>
<dbReference type="GO" id="GO:0005375">
    <property type="term" value="F:copper ion transmembrane transporter activity"/>
    <property type="evidence" value="ECO:0007669"/>
    <property type="project" value="UniProtKB-UniRule"/>
</dbReference>
<dbReference type="OMA" id="SYNIWIF"/>
<evidence type="ECO:0000313" key="6">
    <source>
        <dbReference type="Ensembl" id="ENSTRUP00000000757.2"/>
    </source>
</evidence>
<proteinExistence type="inferred from homology"/>
<keyword evidence="5" id="KW-0187">Copper transport</keyword>
<dbReference type="PANTHER" id="PTHR12483">
    <property type="entry name" value="SOLUTE CARRIER FAMILY 31 COPPER TRANSPORTERS"/>
    <property type="match status" value="1"/>
</dbReference>
<feature type="transmembrane region" description="Helical" evidence="5">
    <location>
        <begin position="134"/>
        <end position="157"/>
    </location>
</feature>
<keyword evidence="2 5" id="KW-0812">Transmembrane</keyword>
<evidence type="ECO:0000256" key="4">
    <source>
        <dbReference type="ARBA" id="ARBA00023136"/>
    </source>
</evidence>
<keyword evidence="5" id="KW-0186">Copper</keyword>
<organism evidence="6 7">
    <name type="scientific">Takifugu rubripes</name>
    <name type="common">Japanese pufferfish</name>
    <name type="synonym">Fugu rubripes</name>
    <dbReference type="NCBI Taxonomy" id="31033"/>
    <lineage>
        <taxon>Eukaryota</taxon>
        <taxon>Metazoa</taxon>
        <taxon>Chordata</taxon>
        <taxon>Craniata</taxon>
        <taxon>Vertebrata</taxon>
        <taxon>Euteleostomi</taxon>
        <taxon>Actinopterygii</taxon>
        <taxon>Neopterygii</taxon>
        <taxon>Teleostei</taxon>
        <taxon>Neoteleostei</taxon>
        <taxon>Acanthomorphata</taxon>
        <taxon>Eupercaria</taxon>
        <taxon>Tetraodontiformes</taxon>
        <taxon>Tetradontoidea</taxon>
        <taxon>Tetraodontidae</taxon>
        <taxon>Takifugu</taxon>
    </lineage>
</organism>
<dbReference type="InParanoid" id="H2RKU4"/>
<dbReference type="GO" id="GO:0031902">
    <property type="term" value="C:late endosome membrane"/>
    <property type="evidence" value="ECO:0007669"/>
    <property type="project" value="UniProtKB-SubCell"/>
</dbReference>
<keyword evidence="5" id="KW-0406">Ion transport</keyword>
<accession>H2RKU4</accession>
<name>H2RKU4_TAKRU</name>
<comment type="similarity">
    <text evidence="5">Belongs to the copper transporter (Ctr) (TC 1.A.56) family. SLC31A subfamily.</text>
</comment>
<evidence type="ECO:0000256" key="5">
    <source>
        <dbReference type="RuleBase" id="RU367022"/>
    </source>
</evidence>
<evidence type="ECO:0000256" key="1">
    <source>
        <dbReference type="ARBA" id="ARBA00004107"/>
    </source>
</evidence>
<dbReference type="STRING" id="31033.ENSTRUP00000000757"/>
<keyword evidence="3 5" id="KW-1133">Transmembrane helix</keyword>
<dbReference type="Proteomes" id="UP000005226">
    <property type="component" value="Chromosome 6"/>
</dbReference>
<dbReference type="GeneTree" id="ENSGT00940000159996"/>
<evidence type="ECO:0000256" key="3">
    <source>
        <dbReference type="ARBA" id="ARBA00022989"/>
    </source>
</evidence>
<evidence type="ECO:0000256" key="2">
    <source>
        <dbReference type="ARBA" id="ARBA00022692"/>
    </source>
</evidence>
<protein>
    <recommendedName>
        <fullName evidence="5">Copper transport protein</fullName>
    </recommendedName>
</protein>
<dbReference type="AlphaFoldDB" id="H2RKU4"/>
<reference evidence="6" key="2">
    <citation type="submission" date="2025-08" db="UniProtKB">
        <authorList>
            <consortium name="Ensembl"/>
        </authorList>
    </citation>
    <scope>IDENTIFICATION</scope>
</reference>
<reference evidence="6" key="3">
    <citation type="submission" date="2025-09" db="UniProtKB">
        <authorList>
            <consortium name="Ensembl"/>
        </authorList>
    </citation>
    <scope>IDENTIFICATION</scope>
</reference>
<gene>
    <name evidence="6" type="primary">slc31a2</name>
</gene>
<feature type="transmembrane region" description="Helical" evidence="5">
    <location>
        <begin position="107"/>
        <end position="128"/>
    </location>
</feature>
<dbReference type="FunCoup" id="H2RKU4">
    <property type="interactions" value="4"/>
</dbReference>